<dbReference type="Pfam" id="PF09982">
    <property type="entry name" value="LpxR"/>
    <property type="match status" value="1"/>
</dbReference>
<name>A0A927IG63_9BACT</name>
<dbReference type="EMBL" id="JACYFG010000004">
    <property type="protein sequence ID" value="MBD5778363.1"/>
    <property type="molecule type" value="Genomic_DNA"/>
</dbReference>
<sequence length="321" mass="35548">MNALIKRCWIALALLAATATFAQEGESDEGQFLSFTLENDAPNGTDRYYSSGIEVTWSKWQRLLPALPFELSFPAPPPPAIRDLPNFHAGQSYSLRSIAVGQQIYTPADLSNPDYLPSDRPYAGWSYLQLSLARAWGHQRQSVAIEVGTFGPNSQADEAQRSFHKLIGSAVPQGWEHQVKNHVSADLILTRDDRLLSQRILGDYRLNLSSSQKLRLGSANSKLELGFATDFAKGTPGSDRRSIRYFSRGSISLVGRDRSLSNPYRESSTGVAKASLVPRLEAGFEYQLPKAKLSFSIVRLGKQFASQEGDHSFASISYSLW</sequence>
<feature type="chain" id="PRO_5036921217" evidence="1">
    <location>
        <begin position="23"/>
        <end position="321"/>
    </location>
</feature>
<dbReference type="InterPro" id="IPR018707">
    <property type="entry name" value="LpxR"/>
</dbReference>
<keyword evidence="1" id="KW-0732">Signal</keyword>
<organism evidence="2 3">
    <name type="scientific">Pelagicoccus enzymogenes</name>
    <dbReference type="NCBI Taxonomy" id="2773457"/>
    <lineage>
        <taxon>Bacteria</taxon>
        <taxon>Pseudomonadati</taxon>
        <taxon>Verrucomicrobiota</taxon>
        <taxon>Opitutia</taxon>
        <taxon>Puniceicoccales</taxon>
        <taxon>Pelagicoccaceae</taxon>
        <taxon>Pelagicoccus</taxon>
    </lineage>
</organism>
<dbReference type="RefSeq" id="WP_191615499.1">
    <property type="nucleotide sequence ID" value="NZ_JACYFG010000004.1"/>
</dbReference>
<dbReference type="AlphaFoldDB" id="A0A927IG63"/>
<dbReference type="InterPro" id="IPR037107">
    <property type="entry name" value="Put_OMP_sf"/>
</dbReference>
<dbReference type="Gene3D" id="2.40.128.140">
    <property type="entry name" value="Outer membrane protein"/>
    <property type="match status" value="1"/>
</dbReference>
<reference evidence="2" key="1">
    <citation type="submission" date="2020-09" db="EMBL/GenBank/DDBJ databases">
        <title>Pelagicoccus enzymogenes sp. nov. with an EPS production, isolated from marine sediment.</title>
        <authorList>
            <person name="Feng X."/>
        </authorList>
    </citation>
    <scope>NUCLEOTIDE SEQUENCE</scope>
    <source>
        <strain evidence="2">NFK12</strain>
    </source>
</reference>
<proteinExistence type="predicted"/>
<evidence type="ECO:0000256" key="1">
    <source>
        <dbReference type="SAM" id="SignalP"/>
    </source>
</evidence>
<comment type="caution">
    <text evidence="2">The sequence shown here is derived from an EMBL/GenBank/DDBJ whole genome shotgun (WGS) entry which is preliminary data.</text>
</comment>
<evidence type="ECO:0000313" key="3">
    <source>
        <dbReference type="Proteomes" id="UP000622317"/>
    </source>
</evidence>
<feature type="signal peptide" evidence="1">
    <location>
        <begin position="1"/>
        <end position="22"/>
    </location>
</feature>
<protein>
    <submittedName>
        <fullName evidence="2">Lipid A deacylase LpxR family protein</fullName>
    </submittedName>
</protein>
<accession>A0A927IG63</accession>
<keyword evidence="3" id="KW-1185">Reference proteome</keyword>
<evidence type="ECO:0000313" key="2">
    <source>
        <dbReference type="EMBL" id="MBD5778363.1"/>
    </source>
</evidence>
<dbReference type="Proteomes" id="UP000622317">
    <property type="component" value="Unassembled WGS sequence"/>
</dbReference>
<gene>
    <name evidence="2" type="ORF">IEN85_02505</name>
</gene>